<feature type="region of interest" description="Disordered" evidence="1">
    <location>
        <begin position="268"/>
        <end position="418"/>
    </location>
</feature>
<evidence type="ECO:0000256" key="1">
    <source>
        <dbReference type="SAM" id="MobiDB-lite"/>
    </source>
</evidence>
<protein>
    <submittedName>
        <fullName evidence="2">Uncharacterized protein</fullName>
    </submittedName>
</protein>
<name>A0AAN6X258_9PEZI</name>
<reference evidence="2" key="2">
    <citation type="submission" date="2023-05" db="EMBL/GenBank/DDBJ databases">
        <authorList>
            <consortium name="Lawrence Berkeley National Laboratory"/>
            <person name="Steindorff A."/>
            <person name="Hensen N."/>
            <person name="Bonometti L."/>
            <person name="Westerberg I."/>
            <person name="Brannstrom I.O."/>
            <person name="Guillou S."/>
            <person name="Cros-Aarteil S."/>
            <person name="Calhoun S."/>
            <person name="Haridas S."/>
            <person name="Kuo A."/>
            <person name="Mondo S."/>
            <person name="Pangilinan J."/>
            <person name="Riley R."/>
            <person name="Labutti K."/>
            <person name="Andreopoulos B."/>
            <person name="Lipzen A."/>
            <person name="Chen C."/>
            <person name="Yanf M."/>
            <person name="Daum C."/>
            <person name="Ng V."/>
            <person name="Clum A."/>
            <person name="Ohm R."/>
            <person name="Martin F."/>
            <person name="Silar P."/>
            <person name="Natvig D."/>
            <person name="Lalanne C."/>
            <person name="Gautier V."/>
            <person name="Ament-Velasquez S.L."/>
            <person name="Kruys A."/>
            <person name="Hutchinson M.I."/>
            <person name="Powell A.J."/>
            <person name="Barry K."/>
            <person name="Miller A.N."/>
            <person name="Grigoriev I.V."/>
            <person name="Debuchy R."/>
            <person name="Gladieux P."/>
            <person name="Thoren M.H."/>
            <person name="Johannesson H."/>
        </authorList>
    </citation>
    <scope>NUCLEOTIDE SEQUENCE</scope>
    <source>
        <strain evidence="2">PSN309</strain>
    </source>
</reference>
<comment type="caution">
    <text evidence="2">The sequence shown here is derived from an EMBL/GenBank/DDBJ whole genome shotgun (WGS) entry which is preliminary data.</text>
</comment>
<organism evidence="2 3">
    <name type="scientific">Podospora australis</name>
    <dbReference type="NCBI Taxonomy" id="1536484"/>
    <lineage>
        <taxon>Eukaryota</taxon>
        <taxon>Fungi</taxon>
        <taxon>Dikarya</taxon>
        <taxon>Ascomycota</taxon>
        <taxon>Pezizomycotina</taxon>
        <taxon>Sordariomycetes</taxon>
        <taxon>Sordariomycetidae</taxon>
        <taxon>Sordariales</taxon>
        <taxon>Podosporaceae</taxon>
        <taxon>Podospora</taxon>
    </lineage>
</organism>
<reference evidence="2" key="1">
    <citation type="journal article" date="2023" name="Mol. Phylogenet. Evol.">
        <title>Genome-scale phylogeny and comparative genomics of the fungal order Sordariales.</title>
        <authorList>
            <person name="Hensen N."/>
            <person name="Bonometti L."/>
            <person name="Westerberg I."/>
            <person name="Brannstrom I.O."/>
            <person name="Guillou S."/>
            <person name="Cros-Aarteil S."/>
            <person name="Calhoun S."/>
            <person name="Haridas S."/>
            <person name="Kuo A."/>
            <person name="Mondo S."/>
            <person name="Pangilinan J."/>
            <person name="Riley R."/>
            <person name="LaButti K."/>
            <person name="Andreopoulos B."/>
            <person name="Lipzen A."/>
            <person name="Chen C."/>
            <person name="Yan M."/>
            <person name="Daum C."/>
            <person name="Ng V."/>
            <person name="Clum A."/>
            <person name="Steindorff A."/>
            <person name="Ohm R.A."/>
            <person name="Martin F."/>
            <person name="Silar P."/>
            <person name="Natvig D.O."/>
            <person name="Lalanne C."/>
            <person name="Gautier V."/>
            <person name="Ament-Velasquez S.L."/>
            <person name="Kruys A."/>
            <person name="Hutchinson M.I."/>
            <person name="Powell A.J."/>
            <person name="Barry K."/>
            <person name="Miller A.N."/>
            <person name="Grigoriev I.V."/>
            <person name="Debuchy R."/>
            <person name="Gladieux P."/>
            <person name="Hiltunen Thoren M."/>
            <person name="Johannesson H."/>
        </authorList>
    </citation>
    <scope>NUCLEOTIDE SEQUENCE</scope>
    <source>
        <strain evidence="2">PSN309</strain>
    </source>
</reference>
<dbReference type="EMBL" id="MU864356">
    <property type="protein sequence ID" value="KAK4191953.1"/>
    <property type="molecule type" value="Genomic_DNA"/>
</dbReference>
<feature type="compositionally biased region" description="Polar residues" evidence="1">
    <location>
        <begin position="344"/>
        <end position="357"/>
    </location>
</feature>
<keyword evidence="3" id="KW-1185">Reference proteome</keyword>
<dbReference type="AlphaFoldDB" id="A0AAN6X258"/>
<evidence type="ECO:0000313" key="2">
    <source>
        <dbReference type="EMBL" id="KAK4191953.1"/>
    </source>
</evidence>
<gene>
    <name evidence="2" type="ORF">QBC35DRAFT_424866</name>
</gene>
<evidence type="ECO:0000313" key="3">
    <source>
        <dbReference type="Proteomes" id="UP001302126"/>
    </source>
</evidence>
<feature type="region of interest" description="Disordered" evidence="1">
    <location>
        <begin position="17"/>
        <end position="60"/>
    </location>
</feature>
<proteinExistence type="predicted"/>
<dbReference type="Proteomes" id="UP001302126">
    <property type="component" value="Unassembled WGS sequence"/>
</dbReference>
<accession>A0AAN6X258</accession>
<sequence length="418" mass="46786">MYPTELQVIPSGRISRSVSPRTIPVPEGDTVNGHVNGDATEAAKPEQPRPRLKKSHTYDCSRPQLSRISVSGRGRTLHRGSRVKVGYTDAVSALDPRPLEVLHSERSYLMHDLQKQDQRARILLQKYAEQEVLLSKAKTPPAQKKIKSKMTALTNKFSESTQQKQLLIMRLGEIHIELQNRDLWMQVHSSGFAPHQFLPIMQQFPPTALAGYHPNEIQGYGPNDYVETPSTIASPDYLSCASHLDPTSPSFTPKGPVEFSEDIWARHSPTAADVTPKQTKNRRWSTLEESDDDPRSISPISEPQDAEEEPAVATSEEAVATPEQSPAAAVSPSRQHQEVRFNEETTSVEVVNMNDSRWQSDEENDDEAGNGDGLNNGWKTKIRRSLHLPMGVKARDKRMSLPSLKDLWPRSRKNSLAT</sequence>